<sequence>MGKRFNKYLDKENLKTYKTSENSLKNFMKDKTKVLVASLRYLINCSLSIVFPEGSFCLLCKEERLQGCFLCYECKNKIKLNKEAFCIEIKDMELVYYSTSYYSHEIRELLMKFKYKRDFNVARFFVSNIMQIIDYNKINFDIICYVPASKDGKNARGYDQSEILACIIKEQSGKQVVRCIKRNTNTQEQKTVSVENRWENLRTAFKFDIKYLKEVKDKEIILIDDVVTTGSTLYFCYKELKNNGAKEINILTVAKSRL</sequence>
<comment type="caution">
    <text evidence="3">The sequence shown here is derived from an EMBL/GenBank/DDBJ whole genome shotgun (WGS) entry which is preliminary data.</text>
</comment>
<comment type="similarity">
    <text evidence="1">Belongs to the ComF/GntX family.</text>
</comment>
<dbReference type="PANTHER" id="PTHR47505">
    <property type="entry name" value="DNA UTILIZATION PROTEIN YHGH"/>
    <property type="match status" value="1"/>
</dbReference>
<dbReference type="STRING" id="37659.GCA_000703125_02019"/>
<dbReference type="EMBL" id="PTIS01000003">
    <property type="protein sequence ID" value="PPK48964.1"/>
    <property type="molecule type" value="Genomic_DNA"/>
</dbReference>
<dbReference type="InterPro" id="IPR029057">
    <property type="entry name" value="PRTase-like"/>
</dbReference>
<dbReference type="InterPro" id="IPR000836">
    <property type="entry name" value="PRTase_dom"/>
</dbReference>
<dbReference type="Proteomes" id="UP000239863">
    <property type="component" value="Unassembled WGS sequence"/>
</dbReference>
<dbReference type="Gene3D" id="3.40.50.2020">
    <property type="match status" value="1"/>
</dbReference>
<dbReference type="OrthoDB" id="9779910at2"/>
<dbReference type="SUPFAM" id="SSF53271">
    <property type="entry name" value="PRTase-like"/>
    <property type="match status" value="1"/>
</dbReference>
<dbReference type="CDD" id="cd06223">
    <property type="entry name" value="PRTases_typeI"/>
    <property type="match status" value="1"/>
</dbReference>
<reference evidence="3 4" key="1">
    <citation type="submission" date="2018-02" db="EMBL/GenBank/DDBJ databases">
        <title>Genomic Encyclopedia of Archaeal and Bacterial Type Strains, Phase II (KMG-II): from individual species to whole genera.</title>
        <authorList>
            <person name="Goeker M."/>
        </authorList>
    </citation>
    <scope>NUCLEOTIDE SEQUENCE [LARGE SCALE GENOMIC DNA]</scope>
    <source>
        <strain evidence="3 4">DSM 15099</strain>
    </source>
</reference>
<accession>A0A2S6FZH4</accession>
<dbReference type="InterPro" id="IPR051910">
    <property type="entry name" value="ComF/GntX_DNA_util-trans"/>
</dbReference>
<dbReference type="Pfam" id="PF00156">
    <property type="entry name" value="Pribosyltran"/>
    <property type="match status" value="1"/>
</dbReference>
<evidence type="ECO:0000256" key="1">
    <source>
        <dbReference type="ARBA" id="ARBA00008007"/>
    </source>
</evidence>
<proteinExistence type="inferred from homology"/>
<dbReference type="RefSeq" id="WP_104409381.1">
    <property type="nucleotide sequence ID" value="NZ_PTIS01000003.1"/>
</dbReference>
<organism evidence="3 4">
    <name type="scientific">Clostridium algidicarnis DSM 15099</name>
    <dbReference type="NCBI Taxonomy" id="1121295"/>
    <lineage>
        <taxon>Bacteria</taxon>
        <taxon>Bacillati</taxon>
        <taxon>Bacillota</taxon>
        <taxon>Clostridia</taxon>
        <taxon>Eubacteriales</taxon>
        <taxon>Clostridiaceae</taxon>
        <taxon>Clostridium</taxon>
    </lineage>
</organism>
<evidence type="ECO:0000313" key="4">
    <source>
        <dbReference type="Proteomes" id="UP000239863"/>
    </source>
</evidence>
<protein>
    <submittedName>
        <fullName evidence="3">Competence protein ComFC</fullName>
    </submittedName>
</protein>
<name>A0A2S6FZH4_9CLOT</name>
<dbReference type="AlphaFoldDB" id="A0A2S6FZH4"/>
<feature type="domain" description="Phosphoribosyltransferase" evidence="2">
    <location>
        <begin position="175"/>
        <end position="255"/>
    </location>
</feature>
<evidence type="ECO:0000259" key="2">
    <source>
        <dbReference type="Pfam" id="PF00156"/>
    </source>
</evidence>
<evidence type="ECO:0000313" key="3">
    <source>
        <dbReference type="EMBL" id="PPK48964.1"/>
    </source>
</evidence>
<gene>
    <name evidence="3" type="ORF">BD821_10390</name>
</gene>
<dbReference type="PANTHER" id="PTHR47505:SF1">
    <property type="entry name" value="DNA UTILIZATION PROTEIN YHGH"/>
    <property type="match status" value="1"/>
</dbReference>